<dbReference type="KEGG" id="mpsy:CEK71_20270"/>
<dbReference type="RefSeq" id="WP_088621077.1">
    <property type="nucleotide sequence ID" value="NZ_CP022129.1"/>
</dbReference>
<evidence type="ECO:0000313" key="3">
    <source>
        <dbReference type="Proteomes" id="UP000197019"/>
    </source>
</evidence>
<evidence type="ECO:0000313" key="2">
    <source>
        <dbReference type="EMBL" id="ASF48207.1"/>
    </source>
</evidence>
<proteinExistence type="predicted"/>
<dbReference type="InterPro" id="IPR010982">
    <property type="entry name" value="Lambda_DNA-bd_dom_sf"/>
</dbReference>
<reference evidence="2 3" key="1">
    <citation type="submission" date="2017-06" db="EMBL/GenBank/DDBJ databases">
        <title>Genome Sequencing of the methanotroph Methylovulum psychrotolerants str. HV10-M2 isolated from a high-altitude environment.</title>
        <authorList>
            <person name="Mateos-Rivera A."/>
        </authorList>
    </citation>
    <scope>NUCLEOTIDE SEQUENCE [LARGE SCALE GENOMIC DNA]</scope>
    <source>
        <strain evidence="2 3">HV10_M2</strain>
    </source>
</reference>
<protein>
    <submittedName>
        <fullName evidence="2">Transcriptional regulator</fullName>
    </submittedName>
</protein>
<accession>A0A1Z4C3T8</accession>
<dbReference type="Proteomes" id="UP000197019">
    <property type="component" value="Chromosome"/>
</dbReference>
<dbReference type="Gene3D" id="1.10.260.40">
    <property type="entry name" value="lambda repressor-like DNA-binding domains"/>
    <property type="match status" value="1"/>
</dbReference>
<name>A0A1Z4C3T8_9GAMM</name>
<gene>
    <name evidence="2" type="ORF">CEK71_20270</name>
</gene>
<feature type="domain" description="HigA2-like helix-turn-helix" evidence="1">
    <location>
        <begin position="16"/>
        <end position="94"/>
    </location>
</feature>
<sequence>MSNKEEIEVYQSSENIFADLGRSDAEEAFARVKLASQIADVIAIRNLTQAEAGVIMHLDQPKVSALMRGRLAGFSLDRLLRCLTLLGQEVEIIITDKASGSPLPAHISVVLPSMAAIINEMQTLHRPT</sequence>
<dbReference type="Pfam" id="PF13744">
    <property type="entry name" value="HTH_37"/>
    <property type="match status" value="1"/>
</dbReference>
<keyword evidence="3" id="KW-1185">Reference proteome</keyword>
<dbReference type="InterPro" id="IPR039554">
    <property type="entry name" value="HigA2-like_HTH"/>
</dbReference>
<evidence type="ECO:0000259" key="1">
    <source>
        <dbReference type="Pfam" id="PF13744"/>
    </source>
</evidence>
<dbReference type="GO" id="GO:0003677">
    <property type="term" value="F:DNA binding"/>
    <property type="evidence" value="ECO:0007669"/>
    <property type="project" value="InterPro"/>
</dbReference>
<organism evidence="2 3">
    <name type="scientific">Methylovulum psychrotolerans</name>
    <dbReference type="NCBI Taxonomy" id="1704499"/>
    <lineage>
        <taxon>Bacteria</taxon>
        <taxon>Pseudomonadati</taxon>
        <taxon>Pseudomonadota</taxon>
        <taxon>Gammaproteobacteria</taxon>
        <taxon>Methylococcales</taxon>
        <taxon>Methylococcaceae</taxon>
        <taxon>Methylovulum</taxon>
    </lineage>
</organism>
<dbReference type="SUPFAM" id="SSF47413">
    <property type="entry name" value="lambda repressor-like DNA-binding domains"/>
    <property type="match status" value="1"/>
</dbReference>
<dbReference type="EMBL" id="CP022129">
    <property type="protein sequence ID" value="ASF48207.1"/>
    <property type="molecule type" value="Genomic_DNA"/>
</dbReference>
<dbReference type="OrthoDB" id="129377at2"/>
<dbReference type="AlphaFoldDB" id="A0A1Z4C3T8"/>